<feature type="region of interest" description="Disordered" evidence="9">
    <location>
        <begin position="248"/>
        <end position="341"/>
    </location>
</feature>
<feature type="transmembrane region" description="Helical" evidence="10">
    <location>
        <begin position="91"/>
        <end position="116"/>
    </location>
</feature>
<evidence type="ECO:0000256" key="10">
    <source>
        <dbReference type="SAM" id="Phobius"/>
    </source>
</evidence>
<feature type="compositionally biased region" description="Basic and acidic residues" evidence="9">
    <location>
        <begin position="1067"/>
        <end position="1076"/>
    </location>
</feature>
<feature type="transmembrane region" description="Helical" evidence="10">
    <location>
        <begin position="512"/>
        <end position="539"/>
    </location>
</feature>
<evidence type="ECO:0000313" key="11">
    <source>
        <dbReference type="EMBL" id="KAJ2906878.1"/>
    </source>
</evidence>
<keyword evidence="6 10" id="KW-1133">Transmembrane helix</keyword>
<feature type="region of interest" description="Disordered" evidence="9">
    <location>
        <begin position="865"/>
        <end position="937"/>
    </location>
</feature>
<keyword evidence="8 10" id="KW-0472">Membrane</keyword>
<evidence type="ECO:0000256" key="2">
    <source>
        <dbReference type="ARBA" id="ARBA00022448"/>
    </source>
</evidence>
<sequence length="1076" mass="118447">MIHPPDIPLVIWGQIKALKPSFISKSPHFNFITAHYFSIIGLTLTASVLIFAIGNTADVAYVDCLFFASGANTQAGLNTVNVNVLSTFGQVVIYICAGLANPIAINSMVVFLRLYWFQRRFQNVVHEAKRNRVSIAKSRSKSKLSNDPSSLENGVDPGTIRVMHNGKKKRIANDGILLSEETEAAPTQPKQNSSSDETLKDDPNAKSLAVPHMHTTAITFANTVKRSDGVADDSVKLPVKRAEEDHIAILQRQRNPEDKDVLRIPNPRDVERGIKPKVVTEGDGPDPDEDDEELHRGGTSIDSRAASGASSSEHSRHDERESHEVTRQQTITFDEPPKGRKRDEIMENTMAITNTIFSPLRPRKNKKKKKGVHKIAGGIGLARRNTINAVKTALSRDKEEEDAPYLSWQPTMGRNSQFVGLSEEQRDELGGIEYRSLKTLALILICYFWGFELLSLTFMLPYILHNAYYGEQVEAFGVSRTWWGFFTAHSAFQDLGFTLTPNSMISFSDSRYVLLIMSFFIIIGNTGFPIMLRITIWFFSKIVPRSSGLWEELRFLLDHPRRCFTLLFPSKATWWLFWVLVILNGVDLIFFILLDLPGHTLDYMSVGFRFLNGWFVATCTRTAGFSSIGVGSLHPAVQVSYMIMMYISIFPIAISIRRTNVYEEQSLGVYGDNNIADTGDGEPSYVGAHLRRQLSFDLWFLFLAYFLLAISEGGKLQAGDPDFNMFALLFECVSAYGTVGLSLGYRDTDPSFCGQFSTVGKLLIIALQIRGRHRGLPYGLDKAILLPSESLNKKEDAAVVEDGGGLTNTMSHTTGFQSLRSSSLIRGRTRSIERPNTSLLSRVMQPGPTVLHTHVDPSLLTRSVSHLSHTSQYDRPRRANTDPVTSEDEDPYDEVARRRPVARRAETLPAVKSLSDAKTASSDSSSSSGYHPGGNVSTTTHVPAIGFGVAPAAPTFSKETTAVGDMIEETDGGDHVPAVRAPIAEKTVAAGMVMAHEASAIPAIAAASSEEVEKASIKPTKYAGSLKSTKSSTKSVDSPRNPSIPEAGPSSRVETESAEGARAARKMAPEDKEKSA</sequence>
<dbReference type="Pfam" id="PF02386">
    <property type="entry name" value="TrkH"/>
    <property type="match status" value="1"/>
</dbReference>
<feature type="region of interest" description="Disordered" evidence="9">
    <location>
        <begin position="180"/>
        <end position="205"/>
    </location>
</feature>
<feature type="transmembrane region" description="Helical" evidence="10">
    <location>
        <begin position="636"/>
        <end position="656"/>
    </location>
</feature>
<dbReference type="EMBL" id="JAKWBI020000008">
    <property type="protein sequence ID" value="KAJ2906878.1"/>
    <property type="molecule type" value="Genomic_DNA"/>
</dbReference>
<dbReference type="GO" id="GO:0005886">
    <property type="term" value="C:plasma membrane"/>
    <property type="evidence" value="ECO:0007669"/>
    <property type="project" value="TreeGrafter"/>
</dbReference>
<keyword evidence="4 10" id="KW-0812">Transmembrane</keyword>
<feature type="transmembrane region" description="Helical" evidence="10">
    <location>
        <begin position="694"/>
        <end position="711"/>
    </location>
</feature>
<feature type="transmembrane region" description="Helical" evidence="10">
    <location>
        <begin position="29"/>
        <end position="53"/>
    </location>
</feature>
<dbReference type="AlphaFoldDB" id="A0AAD5WXV1"/>
<evidence type="ECO:0000256" key="5">
    <source>
        <dbReference type="ARBA" id="ARBA00022958"/>
    </source>
</evidence>
<feature type="transmembrane region" description="Helical" evidence="10">
    <location>
        <begin position="574"/>
        <end position="594"/>
    </location>
</feature>
<keyword evidence="5" id="KW-0630">Potassium</keyword>
<proteinExistence type="predicted"/>
<dbReference type="InterPro" id="IPR003445">
    <property type="entry name" value="Cat_transpt"/>
</dbReference>
<gene>
    <name evidence="11" type="ORF">MKZ38_010376</name>
</gene>
<comment type="caution">
    <text evidence="11">The sequence shown here is derived from an EMBL/GenBank/DDBJ whole genome shotgun (WGS) entry which is preliminary data.</text>
</comment>
<dbReference type="GO" id="GO:0030007">
    <property type="term" value="P:intracellular potassium ion homeostasis"/>
    <property type="evidence" value="ECO:0007669"/>
    <property type="project" value="TreeGrafter"/>
</dbReference>
<feature type="region of interest" description="Disordered" evidence="9">
    <location>
        <begin position="1020"/>
        <end position="1076"/>
    </location>
</feature>
<feature type="compositionally biased region" description="Acidic residues" evidence="9">
    <location>
        <begin position="283"/>
        <end position="292"/>
    </location>
</feature>
<dbReference type="Proteomes" id="UP001201980">
    <property type="component" value="Unassembled WGS sequence"/>
</dbReference>
<dbReference type="InterPro" id="IPR051143">
    <property type="entry name" value="TrkH_K-transport"/>
</dbReference>
<reference evidence="11" key="1">
    <citation type="submission" date="2022-07" db="EMBL/GenBank/DDBJ databases">
        <title>Draft genome sequence of Zalerion maritima ATCC 34329, a (micro)plastics degrading marine fungus.</title>
        <authorList>
            <person name="Paco A."/>
            <person name="Goncalves M.F.M."/>
            <person name="Rocha-Santos T.A.P."/>
            <person name="Alves A."/>
        </authorList>
    </citation>
    <scope>NUCLEOTIDE SEQUENCE</scope>
    <source>
        <strain evidence="11">ATCC 34329</strain>
    </source>
</reference>
<dbReference type="PANTHER" id="PTHR31064:SF30">
    <property type="entry name" value="HIGH-AFFINITY POTASSIUM TRANSPORT PROTEIN-RELATED"/>
    <property type="match status" value="1"/>
</dbReference>
<comment type="subcellular location">
    <subcellularLocation>
        <location evidence="1">Membrane</location>
        <topology evidence="1">Multi-pass membrane protein</topology>
    </subcellularLocation>
</comment>
<evidence type="ECO:0000313" key="12">
    <source>
        <dbReference type="Proteomes" id="UP001201980"/>
    </source>
</evidence>
<feature type="transmembrane region" description="Helical" evidence="10">
    <location>
        <begin position="723"/>
        <end position="745"/>
    </location>
</feature>
<protein>
    <recommendedName>
        <fullName evidence="13">Potassium transport protein</fullName>
    </recommendedName>
</protein>
<feature type="region of interest" description="Disordered" evidence="9">
    <location>
        <begin position="136"/>
        <end position="165"/>
    </location>
</feature>
<evidence type="ECO:0000256" key="3">
    <source>
        <dbReference type="ARBA" id="ARBA00022538"/>
    </source>
</evidence>
<feature type="region of interest" description="Disordered" evidence="9">
    <location>
        <begin position="809"/>
        <end position="832"/>
    </location>
</feature>
<dbReference type="GO" id="GO:1990573">
    <property type="term" value="P:potassium ion import across plasma membrane"/>
    <property type="evidence" value="ECO:0007669"/>
    <property type="project" value="TreeGrafter"/>
</dbReference>
<feature type="compositionally biased region" description="Low complexity" evidence="9">
    <location>
        <begin position="1025"/>
        <end position="1035"/>
    </location>
</feature>
<dbReference type="PANTHER" id="PTHR31064">
    <property type="entry name" value="POTASSIUM TRANSPORT PROTEIN DDB_G0292412-RELATED"/>
    <property type="match status" value="1"/>
</dbReference>
<organism evidence="11 12">
    <name type="scientific">Zalerion maritima</name>
    <dbReference type="NCBI Taxonomy" id="339359"/>
    <lineage>
        <taxon>Eukaryota</taxon>
        <taxon>Fungi</taxon>
        <taxon>Dikarya</taxon>
        <taxon>Ascomycota</taxon>
        <taxon>Pezizomycotina</taxon>
        <taxon>Sordariomycetes</taxon>
        <taxon>Lulworthiomycetidae</taxon>
        <taxon>Lulworthiales</taxon>
        <taxon>Lulworthiaceae</taxon>
        <taxon>Zalerion</taxon>
    </lineage>
</organism>
<feature type="compositionally biased region" description="Low complexity" evidence="9">
    <location>
        <begin position="912"/>
        <end position="928"/>
    </location>
</feature>
<dbReference type="NCBIfam" id="TIGR00934">
    <property type="entry name" value="2a38euk"/>
    <property type="match status" value="1"/>
</dbReference>
<keyword evidence="2" id="KW-0813">Transport</keyword>
<accession>A0AAD5WXV1</accession>
<feature type="compositionally biased region" description="Basic and acidic residues" evidence="9">
    <location>
        <begin position="313"/>
        <end position="326"/>
    </location>
</feature>
<dbReference type="InterPro" id="IPR004773">
    <property type="entry name" value="K/Na_transp_Trk1/HKT1"/>
</dbReference>
<evidence type="ECO:0000256" key="8">
    <source>
        <dbReference type="ARBA" id="ARBA00023136"/>
    </source>
</evidence>
<evidence type="ECO:0000256" key="4">
    <source>
        <dbReference type="ARBA" id="ARBA00022692"/>
    </source>
</evidence>
<feature type="compositionally biased region" description="Polar residues" evidence="9">
    <location>
        <begin position="143"/>
        <end position="152"/>
    </location>
</feature>
<name>A0AAD5WXV1_9PEZI</name>
<keyword evidence="7" id="KW-0406">Ion transport</keyword>
<evidence type="ECO:0000256" key="6">
    <source>
        <dbReference type="ARBA" id="ARBA00022989"/>
    </source>
</evidence>
<evidence type="ECO:0000256" key="1">
    <source>
        <dbReference type="ARBA" id="ARBA00004141"/>
    </source>
</evidence>
<evidence type="ECO:0008006" key="13">
    <source>
        <dbReference type="Google" id="ProtNLM"/>
    </source>
</evidence>
<evidence type="ECO:0000256" key="7">
    <source>
        <dbReference type="ARBA" id="ARBA00023065"/>
    </source>
</evidence>
<feature type="transmembrane region" description="Helical" evidence="10">
    <location>
        <begin position="440"/>
        <end position="462"/>
    </location>
</feature>
<dbReference type="GO" id="GO:0140107">
    <property type="term" value="F:high-affinity potassium ion transmembrane transporter activity"/>
    <property type="evidence" value="ECO:0007669"/>
    <property type="project" value="TreeGrafter"/>
</dbReference>
<feature type="compositionally biased region" description="Basic and acidic residues" evidence="9">
    <location>
        <begin position="254"/>
        <end position="280"/>
    </location>
</feature>
<keyword evidence="3" id="KW-0633">Potassium transport</keyword>
<evidence type="ECO:0000256" key="9">
    <source>
        <dbReference type="SAM" id="MobiDB-lite"/>
    </source>
</evidence>
<feature type="compositionally biased region" description="Polar residues" evidence="9">
    <location>
        <begin position="809"/>
        <end position="824"/>
    </location>
</feature>
<keyword evidence="12" id="KW-1185">Reference proteome</keyword>